<protein>
    <submittedName>
        <fullName evidence="2">Uncharacterized protein</fullName>
    </submittedName>
</protein>
<feature type="region of interest" description="Disordered" evidence="1">
    <location>
        <begin position="1"/>
        <end position="29"/>
    </location>
</feature>
<evidence type="ECO:0000256" key="1">
    <source>
        <dbReference type="SAM" id="MobiDB-lite"/>
    </source>
</evidence>
<feature type="region of interest" description="Disordered" evidence="1">
    <location>
        <begin position="130"/>
        <end position="166"/>
    </location>
</feature>
<dbReference type="EMBL" id="KZ293501">
    <property type="protein sequence ID" value="PBK59601.1"/>
    <property type="molecule type" value="Genomic_DNA"/>
</dbReference>
<name>A0A2H3AL58_9AGAR</name>
<dbReference type="Proteomes" id="UP000218334">
    <property type="component" value="Unassembled WGS sequence"/>
</dbReference>
<gene>
    <name evidence="2" type="ORF">ARMSODRAFT_1027293</name>
</gene>
<organism evidence="2 3">
    <name type="scientific">Armillaria solidipes</name>
    <dbReference type="NCBI Taxonomy" id="1076256"/>
    <lineage>
        <taxon>Eukaryota</taxon>
        <taxon>Fungi</taxon>
        <taxon>Dikarya</taxon>
        <taxon>Basidiomycota</taxon>
        <taxon>Agaricomycotina</taxon>
        <taxon>Agaricomycetes</taxon>
        <taxon>Agaricomycetidae</taxon>
        <taxon>Agaricales</taxon>
        <taxon>Marasmiineae</taxon>
        <taxon>Physalacriaceae</taxon>
        <taxon>Armillaria</taxon>
    </lineage>
</organism>
<evidence type="ECO:0000313" key="3">
    <source>
        <dbReference type="Proteomes" id="UP000218334"/>
    </source>
</evidence>
<keyword evidence="3" id="KW-1185">Reference proteome</keyword>
<evidence type="ECO:0000313" key="2">
    <source>
        <dbReference type="EMBL" id="PBK59601.1"/>
    </source>
</evidence>
<reference evidence="3" key="1">
    <citation type="journal article" date="2017" name="Nat. Ecol. Evol.">
        <title>Genome expansion and lineage-specific genetic innovations in the forest pathogenic fungi Armillaria.</title>
        <authorList>
            <person name="Sipos G."/>
            <person name="Prasanna A.N."/>
            <person name="Walter M.C."/>
            <person name="O'Connor E."/>
            <person name="Balint B."/>
            <person name="Krizsan K."/>
            <person name="Kiss B."/>
            <person name="Hess J."/>
            <person name="Varga T."/>
            <person name="Slot J."/>
            <person name="Riley R."/>
            <person name="Boka B."/>
            <person name="Rigling D."/>
            <person name="Barry K."/>
            <person name="Lee J."/>
            <person name="Mihaltcheva S."/>
            <person name="LaButti K."/>
            <person name="Lipzen A."/>
            <person name="Waldron R."/>
            <person name="Moloney N.M."/>
            <person name="Sperisen C."/>
            <person name="Kredics L."/>
            <person name="Vagvoelgyi C."/>
            <person name="Patrignani A."/>
            <person name="Fitzpatrick D."/>
            <person name="Nagy I."/>
            <person name="Doyle S."/>
            <person name="Anderson J.B."/>
            <person name="Grigoriev I.V."/>
            <person name="Gueldener U."/>
            <person name="Muensterkoetter M."/>
            <person name="Nagy L.G."/>
        </authorList>
    </citation>
    <scope>NUCLEOTIDE SEQUENCE [LARGE SCALE GENOMIC DNA]</scope>
    <source>
        <strain evidence="3">28-4</strain>
    </source>
</reference>
<proteinExistence type="predicted"/>
<feature type="region of interest" description="Disordered" evidence="1">
    <location>
        <begin position="377"/>
        <end position="397"/>
    </location>
</feature>
<dbReference type="AlphaFoldDB" id="A0A2H3AL58"/>
<accession>A0A2H3AL58</accession>
<feature type="compositionally biased region" description="Low complexity" evidence="1">
    <location>
        <begin position="137"/>
        <end position="159"/>
    </location>
</feature>
<sequence length="508" mass="54598">MPSTTDPHTPEDSGALTGHTLLPDGTRQTTNWSSSLKLLLQPPSRTLTPTICNPRISQQDSTLRWTRSCAQDPVTTSLEPGKAVRIPDDASISLAEGRFGQRASATTRFDSGSTGGAPQCVRIGRTLSSDDTRRTMARSSALVSSSRSPSRAPRTRTMSGLWNATRPSNEGSMLRLESALLRERPYWPTQHLSARYPLPTPPASPTFASPSMAVTSAYCPPTHARSSASWSPGAGASPYSPALSTSAVQSHSMLKPLAFFPHTWRPEIGVSMVWAVKTSLRPSQQRKDLALPNGGVTLPIFDAADIAKATRSYKTHVLFSREQRMAWNYVMGGGANDASQEGPDVDAGDYSADYEAGYDQGYADAYDGCYDDAAAEADHTDTEEIDEGYDSPMSSDVEDPSSIIHGQALISYTPHLPKHVLSSLHRSATSVTVVVIPDGLLALPMAMSAQMATDRRYPCAFDVVLRWFITIGVDLRVGAFGRGAWAWQPAGLLAGVQASHGCGTSHQD</sequence>